<dbReference type="GO" id="GO:0009432">
    <property type="term" value="P:SOS response"/>
    <property type="evidence" value="ECO:0007669"/>
    <property type="project" value="UniProtKB-UniRule"/>
</dbReference>
<feature type="domain" description="HRDC" evidence="17">
    <location>
        <begin position="630"/>
        <end position="699"/>
    </location>
</feature>
<dbReference type="Pfam" id="PF09382">
    <property type="entry name" value="RQC"/>
    <property type="match status" value="1"/>
</dbReference>
<dbReference type="InterPro" id="IPR002121">
    <property type="entry name" value="HRDC_dom"/>
</dbReference>
<dbReference type="PANTHER" id="PTHR13710:SF105">
    <property type="entry name" value="ATP-DEPENDENT DNA HELICASE Q1"/>
    <property type="match status" value="1"/>
</dbReference>
<dbReference type="Proteomes" id="UP001196068">
    <property type="component" value="Unassembled WGS sequence"/>
</dbReference>
<dbReference type="GO" id="GO:0030894">
    <property type="term" value="C:replisome"/>
    <property type="evidence" value="ECO:0007669"/>
    <property type="project" value="TreeGrafter"/>
</dbReference>
<evidence type="ECO:0000256" key="9">
    <source>
        <dbReference type="ARBA" id="ARBA00022833"/>
    </source>
</evidence>
<reference evidence="20" key="1">
    <citation type="submission" date="2020-01" db="EMBL/GenBank/DDBJ databases">
        <authorList>
            <person name="Rat A."/>
        </authorList>
    </citation>
    <scope>NUCLEOTIDE SEQUENCE</scope>
    <source>
        <strain evidence="20">LMG 28251</strain>
    </source>
</reference>
<feature type="domain" description="Helicase ATP-binding" evidence="18">
    <location>
        <begin position="33"/>
        <end position="201"/>
    </location>
</feature>
<evidence type="ECO:0000256" key="5">
    <source>
        <dbReference type="ARBA" id="ARBA00022741"/>
    </source>
</evidence>
<dbReference type="GO" id="GO:0005524">
    <property type="term" value="F:ATP binding"/>
    <property type="evidence" value="ECO:0007669"/>
    <property type="project" value="UniProtKB-KW"/>
</dbReference>
<evidence type="ECO:0000259" key="19">
    <source>
        <dbReference type="PROSITE" id="PS51194"/>
    </source>
</evidence>
<proteinExistence type="inferred from homology"/>
<accession>A0AAF1JXC9</accession>
<evidence type="ECO:0000256" key="10">
    <source>
        <dbReference type="ARBA" id="ARBA00022840"/>
    </source>
</evidence>
<dbReference type="InterPro" id="IPR006293">
    <property type="entry name" value="DNA_helicase_ATP-dep_RecQ_bac"/>
</dbReference>
<dbReference type="NCBIfam" id="TIGR00614">
    <property type="entry name" value="recQ_fam"/>
    <property type="match status" value="1"/>
</dbReference>
<name>A0AAF1JXC9_9PROT</name>
<dbReference type="GO" id="GO:0006260">
    <property type="term" value="P:DNA replication"/>
    <property type="evidence" value="ECO:0007669"/>
    <property type="project" value="InterPro"/>
</dbReference>
<dbReference type="InterPro" id="IPR036388">
    <property type="entry name" value="WH-like_DNA-bd_sf"/>
</dbReference>
<feature type="domain" description="HRDC" evidence="17">
    <location>
        <begin position="528"/>
        <end position="608"/>
    </location>
</feature>
<dbReference type="GO" id="GO:0005737">
    <property type="term" value="C:cytoplasm"/>
    <property type="evidence" value="ECO:0007669"/>
    <property type="project" value="TreeGrafter"/>
</dbReference>
<keyword evidence="9" id="KW-0862">Zinc</keyword>
<dbReference type="GO" id="GO:0043138">
    <property type="term" value="F:3'-5' DNA helicase activity"/>
    <property type="evidence" value="ECO:0007669"/>
    <property type="project" value="UniProtKB-EC"/>
</dbReference>
<dbReference type="Gene3D" id="3.40.50.300">
    <property type="entry name" value="P-loop containing nucleotide triphosphate hydrolases"/>
    <property type="match status" value="2"/>
</dbReference>
<dbReference type="InterPro" id="IPR010997">
    <property type="entry name" value="HRDC-like_sf"/>
</dbReference>
<dbReference type="InterPro" id="IPR014001">
    <property type="entry name" value="Helicase_ATP-bd"/>
</dbReference>
<dbReference type="InterPro" id="IPR044876">
    <property type="entry name" value="HRDC_dom_sf"/>
</dbReference>
<dbReference type="Pfam" id="PF16124">
    <property type="entry name" value="RecQ_Zn_bind"/>
    <property type="match status" value="1"/>
</dbReference>
<dbReference type="GO" id="GO:0006281">
    <property type="term" value="P:DNA repair"/>
    <property type="evidence" value="ECO:0007669"/>
    <property type="project" value="UniProtKB-KW"/>
</dbReference>
<keyword evidence="4" id="KW-0479">Metal-binding</keyword>
<dbReference type="RefSeq" id="WP_211872428.1">
    <property type="nucleotide sequence ID" value="NZ_JAAEDH010000001.1"/>
</dbReference>
<comment type="catalytic activity">
    <reaction evidence="15">
        <text>Couples ATP hydrolysis with the unwinding of duplex DNA by translocating in the 3'-5' direction.</text>
        <dbReference type="EC" id="5.6.2.4"/>
    </reaction>
</comment>
<comment type="cofactor">
    <cofactor evidence="1">
        <name>Mg(2+)</name>
        <dbReference type="ChEBI" id="CHEBI:18420"/>
    </cofactor>
</comment>
<dbReference type="InterPro" id="IPR032284">
    <property type="entry name" value="RecQ_Zn-bd"/>
</dbReference>
<keyword evidence="6" id="KW-0227">DNA damage</keyword>
<evidence type="ECO:0000256" key="11">
    <source>
        <dbReference type="ARBA" id="ARBA00023125"/>
    </source>
</evidence>
<evidence type="ECO:0000256" key="15">
    <source>
        <dbReference type="ARBA" id="ARBA00034617"/>
    </source>
</evidence>
<evidence type="ECO:0000256" key="1">
    <source>
        <dbReference type="ARBA" id="ARBA00001946"/>
    </source>
</evidence>
<evidence type="ECO:0000313" key="20">
    <source>
        <dbReference type="EMBL" id="MBR0653739.1"/>
    </source>
</evidence>
<keyword evidence="14" id="KW-0413">Isomerase</keyword>
<dbReference type="PANTHER" id="PTHR13710">
    <property type="entry name" value="DNA HELICASE RECQ FAMILY MEMBER"/>
    <property type="match status" value="1"/>
</dbReference>
<keyword evidence="21" id="KW-1185">Reference proteome</keyword>
<evidence type="ECO:0000256" key="13">
    <source>
        <dbReference type="ARBA" id="ARBA00023204"/>
    </source>
</evidence>
<dbReference type="SMART" id="SM00490">
    <property type="entry name" value="HELICc"/>
    <property type="match status" value="1"/>
</dbReference>
<keyword evidence="12" id="KW-0233">DNA recombination</keyword>
<dbReference type="InterPro" id="IPR001650">
    <property type="entry name" value="Helicase_C-like"/>
</dbReference>
<comment type="cofactor">
    <cofactor evidence="2">
        <name>Zn(2+)</name>
        <dbReference type="ChEBI" id="CHEBI:29105"/>
    </cofactor>
</comment>
<dbReference type="SUPFAM" id="SSF46785">
    <property type="entry name" value="Winged helix' DNA-binding domain"/>
    <property type="match status" value="1"/>
</dbReference>
<dbReference type="Pfam" id="PF00271">
    <property type="entry name" value="Helicase_C"/>
    <property type="match status" value="1"/>
</dbReference>
<evidence type="ECO:0000256" key="6">
    <source>
        <dbReference type="ARBA" id="ARBA00022763"/>
    </source>
</evidence>
<dbReference type="PROSITE" id="PS51192">
    <property type="entry name" value="HELICASE_ATP_BIND_1"/>
    <property type="match status" value="1"/>
</dbReference>
<evidence type="ECO:0000256" key="14">
    <source>
        <dbReference type="ARBA" id="ARBA00023235"/>
    </source>
</evidence>
<evidence type="ECO:0000256" key="12">
    <source>
        <dbReference type="ARBA" id="ARBA00023172"/>
    </source>
</evidence>
<dbReference type="Gene3D" id="1.10.150.80">
    <property type="entry name" value="HRDC domain"/>
    <property type="match status" value="2"/>
</dbReference>
<gene>
    <name evidence="20" type="primary">recQ</name>
    <name evidence="20" type="ORF">GXW79_01465</name>
</gene>
<evidence type="ECO:0000259" key="17">
    <source>
        <dbReference type="PROSITE" id="PS50967"/>
    </source>
</evidence>
<dbReference type="InterPro" id="IPR011545">
    <property type="entry name" value="DEAD/DEAH_box_helicase_dom"/>
</dbReference>
<keyword evidence="8 20" id="KW-0347">Helicase</keyword>
<dbReference type="SMART" id="SM00956">
    <property type="entry name" value="RQC"/>
    <property type="match status" value="1"/>
</dbReference>
<protein>
    <recommendedName>
        <fullName evidence="16">DNA helicase RecQ</fullName>
        <ecNumber evidence="16">5.6.2.4</ecNumber>
    </recommendedName>
</protein>
<dbReference type="InterPro" id="IPR004589">
    <property type="entry name" value="DNA_helicase_ATP-dep_RecQ"/>
</dbReference>
<dbReference type="PROSITE" id="PS51194">
    <property type="entry name" value="HELICASE_CTER"/>
    <property type="match status" value="1"/>
</dbReference>
<evidence type="ECO:0000256" key="2">
    <source>
        <dbReference type="ARBA" id="ARBA00001947"/>
    </source>
</evidence>
<evidence type="ECO:0000256" key="3">
    <source>
        <dbReference type="ARBA" id="ARBA00005446"/>
    </source>
</evidence>
<dbReference type="GO" id="GO:0006310">
    <property type="term" value="P:DNA recombination"/>
    <property type="evidence" value="ECO:0007669"/>
    <property type="project" value="UniProtKB-UniRule"/>
</dbReference>
<dbReference type="GO" id="GO:0003677">
    <property type="term" value="F:DNA binding"/>
    <property type="evidence" value="ECO:0007669"/>
    <property type="project" value="UniProtKB-KW"/>
</dbReference>
<dbReference type="GO" id="GO:0046872">
    <property type="term" value="F:metal ion binding"/>
    <property type="evidence" value="ECO:0007669"/>
    <property type="project" value="UniProtKB-KW"/>
</dbReference>
<sequence length="699" mass="76079">MPDCAFTESNDPADILHRVFGYQHFRGAQEQVIRHVTTGGSAMVLMPTGGGKSLCYQVPALCRPGVGVVISPLIALMEDQVASMREFGVAAAALHSDLPPDEARGTLRDLHQGRLKLLYISPERLLLDGTMQRLAEMEIALFAVDEAHCVSQWGHHFRPEYRSLSALGRNFPNVPRLALTATADPRTAEDIRRQLDLAEAPIFRASFERPNILVEARPRDHEFRQLSGFIREVGGTGIVYCATRARTEQFAEKMRGEGLDALAFHAGMEASAKRDAHRRFARGEQVVMAATIAFGMGIDRPDVRWVAHLNMPRSPESWYQEIGRAGRDGLPARALLLYSAADIAVARHHIEDSTAEPEQKRIERQRLDAMIAIAETSECRTRMLLRCFGEDTAGPCGHCDNCASPPKMFDGSVVAQKLLSAILRTGQRFGARHVIDVLRGKPNDRVLQLEHDKLPTFGVGKDVSEPEWQGVMRQMVARGLIDLVEAGQHGSIPVATEAARPVLRGEEKVFFRAPEADPIRGQAKARAAVSTDPVFEALRLWRRGVAQAQGVPAYVVFVDKTLADIVERRPATLAQLLEVPGVGRSRVERYGAAILAVLGGEAGETPAAPPRAPGEGPDAALFADAEAAARAVDGGVAEGLRAWRRCLAQGMGVPPYVIFADKTLDALADTVPEDLEGVPGIGPAKRARYGESLLRVLAG</sequence>
<keyword evidence="5" id="KW-0547">Nucleotide-binding</keyword>
<dbReference type="NCBIfam" id="TIGR01389">
    <property type="entry name" value="recQ"/>
    <property type="match status" value="1"/>
</dbReference>
<dbReference type="InterPro" id="IPR018982">
    <property type="entry name" value="RQC_domain"/>
</dbReference>
<keyword evidence="7 20" id="KW-0378">Hydrolase</keyword>
<dbReference type="Pfam" id="PF00270">
    <property type="entry name" value="DEAD"/>
    <property type="match status" value="1"/>
</dbReference>
<dbReference type="Pfam" id="PF00570">
    <property type="entry name" value="HRDC"/>
    <property type="match status" value="2"/>
</dbReference>
<dbReference type="GO" id="GO:0009378">
    <property type="term" value="F:four-way junction helicase activity"/>
    <property type="evidence" value="ECO:0007669"/>
    <property type="project" value="TreeGrafter"/>
</dbReference>
<dbReference type="EC" id="5.6.2.4" evidence="16"/>
<keyword evidence="11" id="KW-0238">DNA-binding</keyword>
<dbReference type="SUPFAM" id="SSF47819">
    <property type="entry name" value="HRDC-like"/>
    <property type="match status" value="2"/>
</dbReference>
<comment type="caution">
    <text evidence="20">The sequence shown here is derived from an EMBL/GenBank/DDBJ whole genome shotgun (WGS) entry which is preliminary data.</text>
</comment>
<evidence type="ECO:0000256" key="7">
    <source>
        <dbReference type="ARBA" id="ARBA00022801"/>
    </source>
</evidence>
<evidence type="ECO:0000259" key="18">
    <source>
        <dbReference type="PROSITE" id="PS51192"/>
    </source>
</evidence>
<dbReference type="GO" id="GO:0016787">
    <property type="term" value="F:hydrolase activity"/>
    <property type="evidence" value="ECO:0007669"/>
    <property type="project" value="UniProtKB-KW"/>
</dbReference>
<dbReference type="CDD" id="cd17920">
    <property type="entry name" value="DEXHc_RecQ"/>
    <property type="match status" value="1"/>
</dbReference>
<evidence type="ECO:0000256" key="4">
    <source>
        <dbReference type="ARBA" id="ARBA00022723"/>
    </source>
</evidence>
<keyword evidence="13" id="KW-0234">DNA repair</keyword>
<dbReference type="PROSITE" id="PS50967">
    <property type="entry name" value="HRDC"/>
    <property type="match status" value="2"/>
</dbReference>
<dbReference type="SMART" id="SM00341">
    <property type="entry name" value="HRDC"/>
    <property type="match status" value="2"/>
</dbReference>
<organism evidence="20 21">
    <name type="scientific">Plastoroseomonas arctica</name>
    <dbReference type="NCBI Taxonomy" id="1509237"/>
    <lineage>
        <taxon>Bacteria</taxon>
        <taxon>Pseudomonadati</taxon>
        <taxon>Pseudomonadota</taxon>
        <taxon>Alphaproteobacteria</taxon>
        <taxon>Acetobacterales</taxon>
        <taxon>Acetobacteraceae</taxon>
        <taxon>Plastoroseomonas</taxon>
    </lineage>
</organism>
<dbReference type="Gene3D" id="1.10.10.10">
    <property type="entry name" value="Winged helix-like DNA-binding domain superfamily/Winged helix DNA-binding domain"/>
    <property type="match status" value="1"/>
</dbReference>
<dbReference type="InterPro" id="IPR027417">
    <property type="entry name" value="P-loop_NTPase"/>
</dbReference>
<reference evidence="20" key="2">
    <citation type="journal article" date="2021" name="Syst. Appl. Microbiol.">
        <title>Roseomonas hellenica sp. nov., isolated from roots of wild-growing Alkanna tinctoria.</title>
        <authorList>
            <person name="Rat A."/>
            <person name="Naranjo H.D."/>
            <person name="Lebbe L."/>
            <person name="Cnockaert M."/>
            <person name="Krigas N."/>
            <person name="Grigoriadou K."/>
            <person name="Maloupa E."/>
            <person name="Willems A."/>
        </authorList>
    </citation>
    <scope>NUCLEOTIDE SEQUENCE</scope>
    <source>
        <strain evidence="20">LMG 28251</strain>
    </source>
</reference>
<evidence type="ECO:0000256" key="8">
    <source>
        <dbReference type="ARBA" id="ARBA00022806"/>
    </source>
</evidence>
<dbReference type="GO" id="GO:0043590">
    <property type="term" value="C:bacterial nucleoid"/>
    <property type="evidence" value="ECO:0007669"/>
    <property type="project" value="TreeGrafter"/>
</dbReference>
<dbReference type="InterPro" id="IPR036390">
    <property type="entry name" value="WH_DNA-bd_sf"/>
</dbReference>
<evidence type="ECO:0000313" key="21">
    <source>
        <dbReference type="Proteomes" id="UP001196068"/>
    </source>
</evidence>
<dbReference type="SUPFAM" id="SSF52540">
    <property type="entry name" value="P-loop containing nucleoside triphosphate hydrolases"/>
    <property type="match status" value="1"/>
</dbReference>
<dbReference type="SMART" id="SM00487">
    <property type="entry name" value="DEXDc"/>
    <property type="match status" value="1"/>
</dbReference>
<feature type="domain" description="Helicase C-terminal" evidence="19">
    <location>
        <begin position="225"/>
        <end position="370"/>
    </location>
</feature>
<dbReference type="FunFam" id="3.40.50.300:FF:000296">
    <property type="entry name" value="ATP-dependent DNA helicase RecQ"/>
    <property type="match status" value="1"/>
</dbReference>
<dbReference type="AlphaFoldDB" id="A0AAF1JXC9"/>
<evidence type="ECO:0000256" key="16">
    <source>
        <dbReference type="NCBIfam" id="TIGR01389"/>
    </source>
</evidence>
<comment type="similarity">
    <text evidence="3">Belongs to the helicase family. RecQ subfamily.</text>
</comment>
<dbReference type="EMBL" id="JAAEDH010000001">
    <property type="protein sequence ID" value="MBR0653739.1"/>
    <property type="molecule type" value="Genomic_DNA"/>
</dbReference>
<keyword evidence="10" id="KW-0067">ATP-binding</keyword>